<organism evidence="2 3">
    <name type="scientific">Streptomyces benahoarensis</name>
    <dbReference type="NCBI Taxonomy" id="2595054"/>
    <lineage>
        <taxon>Bacteria</taxon>
        <taxon>Bacillati</taxon>
        <taxon>Actinomycetota</taxon>
        <taxon>Actinomycetes</taxon>
        <taxon>Kitasatosporales</taxon>
        <taxon>Streptomycetaceae</taxon>
        <taxon>Streptomyces</taxon>
    </lineage>
</organism>
<evidence type="ECO:0008006" key="4">
    <source>
        <dbReference type="Google" id="ProtNLM"/>
    </source>
</evidence>
<sequence length="234" mass="23575">MAATEWAHRVRRELGTGRVLPLGAPADGCWITEEAAARVLRARATTLPGLRLGALRIGPAGGHGPRPPAPAPPGALPPGPLRITADLAAAPDRPLPRTAEELRTALLETADRTLGLPVTAVDLQVTGVLDTPEAPGRERPAPPGPGIGLSPQEAGVPDPVADAALAVPGVARLAATLGGTSRPVREVPGGLLVQVATGPGHRVSEVARAVRAAAGTARTPAVAVAVLVTAVDER</sequence>
<dbReference type="AlphaFoldDB" id="A0A553YXV2"/>
<evidence type="ECO:0000313" key="2">
    <source>
        <dbReference type="EMBL" id="TSB34045.1"/>
    </source>
</evidence>
<proteinExistence type="predicted"/>
<comment type="caution">
    <text evidence="2">The sequence shown here is derived from an EMBL/GenBank/DDBJ whole genome shotgun (WGS) entry which is preliminary data.</text>
</comment>
<name>A0A553YXV2_9ACTN</name>
<dbReference type="OrthoDB" id="4338350at2"/>
<evidence type="ECO:0000256" key="1">
    <source>
        <dbReference type="SAM" id="MobiDB-lite"/>
    </source>
</evidence>
<evidence type="ECO:0000313" key="3">
    <source>
        <dbReference type="Proteomes" id="UP000320888"/>
    </source>
</evidence>
<gene>
    <name evidence="2" type="ORF">FNZ23_22810</name>
</gene>
<keyword evidence="3" id="KW-1185">Reference proteome</keyword>
<protein>
    <recommendedName>
        <fullName evidence="4">Nucleopolyhedrovirus P10 family protein</fullName>
    </recommendedName>
</protein>
<feature type="region of interest" description="Disordered" evidence="1">
    <location>
        <begin position="58"/>
        <end position="77"/>
    </location>
</feature>
<reference evidence="2 3" key="1">
    <citation type="submission" date="2019-07" db="EMBL/GenBank/DDBJ databases">
        <title>Draft genome for Streptomyces benahoarensis MZ03-48.</title>
        <authorList>
            <person name="Gonzalez-Pimentel J.L."/>
        </authorList>
    </citation>
    <scope>NUCLEOTIDE SEQUENCE [LARGE SCALE GENOMIC DNA]</scope>
    <source>
        <strain evidence="2 3">MZ03-48</strain>
    </source>
</reference>
<accession>A0A553YXV2</accession>
<dbReference type="Proteomes" id="UP000320888">
    <property type="component" value="Unassembled WGS sequence"/>
</dbReference>
<dbReference type="EMBL" id="VKLS01000369">
    <property type="protein sequence ID" value="TSB34045.1"/>
    <property type="molecule type" value="Genomic_DNA"/>
</dbReference>
<feature type="compositionally biased region" description="Pro residues" evidence="1">
    <location>
        <begin position="65"/>
        <end position="77"/>
    </location>
</feature>